<keyword evidence="3" id="KW-1185">Reference proteome</keyword>
<gene>
    <name evidence="2" type="ORF">MEBOL_005332</name>
</gene>
<dbReference type="KEGG" id="mbd:MEBOL_005332"/>
<organism evidence="2 3">
    <name type="scientific">Melittangium boletus DSM 14713</name>
    <dbReference type="NCBI Taxonomy" id="1294270"/>
    <lineage>
        <taxon>Bacteria</taxon>
        <taxon>Pseudomonadati</taxon>
        <taxon>Myxococcota</taxon>
        <taxon>Myxococcia</taxon>
        <taxon>Myxococcales</taxon>
        <taxon>Cystobacterineae</taxon>
        <taxon>Archangiaceae</taxon>
        <taxon>Melittangium</taxon>
    </lineage>
</organism>
<sequence length="146" mass="15708">MSFSVNNRSAAATTTTQQTASTADTSKMESVKDLLSGGSFKMGVDGTSDFNAVSDAFKRFSDGNSADGYALMAEGLGKDFKGKMLASVEKKMDAWLKENPNATPAKVAEKAKSLLMNETVMFQTMKNTITQMANDAISRMRDTFEG</sequence>
<dbReference type="AlphaFoldDB" id="A0A250IKU5"/>
<dbReference type="OrthoDB" id="9912177at2"/>
<proteinExistence type="predicted"/>
<dbReference type="EMBL" id="CP022163">
    <property type="protein sequence ID" value="ATB31863.1"/>
    <property type="molecule type" value="Genomic_DNA"/>
</dbReference>
<feature type="compositionally biased region" description="Low complexity" evidence="1">
    <location>
        <begin position="9"/>
        <end position="25"/>
    </location>
</feature>
<evidence type="ECO:0000313" key="3">
    <source>
        <dbReference type="Proteomes" id="UP000217289"/>
    </source>
</evidence>
<evidence type="ECO:0000313" key="2">
    <source>
        <dbReference type="EMBL" id="ATB31863.1"/>
    </source>
</evidence>
<reference evidence="2 3" key="1">
    <citation type="submission" date="2017-06" db="EMBL/GenBank/DDBJ databases">
        <authorList>
            <person name="Kim H.J."/>
            <person name="Triplett B.A."/>
        </authorList>
    </citation>
    <scope>NUCLEOTIDE SEQUENCE [LARGE SCALE GENOMIC DNA]</scope>
    <source>
        <strain evidence="2 3">DSM 14713</strain>
    </source>
</reference>
<accession>A0A250IKU5</accession>
<dbReference type="Proteomes" id="UP000217289">
    <property type="component" value="Chromosome"/>
</dbReference>
<name>A0A250IKU5_9BACT</name>
<dbReference type="RefSeq" id="WP_095980136.1">
    <property type="nucleotide sequence ID" value="NZ_CP022163.1"/>
</dbReference>
<evidence type="ECO:0000256" key="1">
    <source>
        <dbReference type="SAM" id="MobiDB-lite"/>
    </source>
</evidence>
<feature type="region of interest" description="Disordered" evidence="1">
    <location>
        <begin position="1"/>
        <end position="28"/>
    </location>
</feature>
<protein>
    <submittedName>
        <fullName evidence="2">Uncharacterized protein</fullName>
    </submittedName>
</protein>